<dbReference type="PROSITE" id="PS51450">
    <property type="entry name" value="LRR"/>
    <property type="match status" value="4"/>
</dbReference>
<dbReference type="GO" id="GO:0035591">
    <property type="term" value="F:signaling adaptor activity"/>
    <property type="evidence" value="ECO:0007669"/>
    <property type="project" value="TreeGrafter"/>
</dbReference>
<feature type="compositionally biased region" description="Basic and acidic residues" evidence="3">
    <location>
        <begin position="215"/>
        <end position="227"/>
    </location>
</feature>
<evidence type="ECO:0008006" key="6">
    <source>
        <dbReference type="Google" id="ProtNLM"/>
    </source>
</evidence>
<dbReference type="SMART" id="SM00369">
    <property type="entry name" value="LRR_TYP"/>
    <property type="match status" value="8"/>
</dbReference>
<dbReference type="Proteomes" id="UP000717515">
    <property type="component" value="Unassembled WGS sequence"/>
</dbReference>
<comment type="caution">
    <text evidence="4">The sequence shown here is derived from an EMBL/GenBank/DDBJ whole genome shotgun (WGS) entry which is preliminary data.</text>
</comment>
<accession>A0A9P8ABT9</accession>
<feature type="compositionally biased region" description="Basic and acidic residues" evidence="3">
    <location>
        <begin position="143"/>
        <end position="167"/>
    </location>
</feature>
<dbReference type="SMART" id="SM00365">
    <property type="entry name" value="LRR_SD22"/>
    <property type="match status" value="6"/>
</dbReference>
<dbReference type="Pfam" id="PF12799">
    <property type="entry name" value="LRR_4"/>
    <property type="match status" value="1"/>
</dbReference>
<feature type="region of interest" description="Disordered" evidence="3">
    <location>
        <begin position="1447"/>
        <end position="1551"/>
    </location>
</feature>
<feature type="compositionally biased region" description="Acidic residues" evidence="3">
    <location>
        <begin position="1281"/>
        <end position="1299"/>
    </location>
</feature>
<feature type="compositionally biased region" description="Basic and acidic residues" evidence="3">
    <location>
        <begin position="331"/>
        <end position="342"/>
    </location>
</feature>
<dbReference type="EMBL" id="JAIFTL010000013">
    <property type="protein sequence ID" value="KAG9326805.1"/>
    <property type="molecule type" value="Genomic_DNA"/>
</dbReference>
<feature type="compositionally biased region" description="Basic and acidic residues" evidence="3">
    <location>
        <begin position="1300"/>
        <end position="1310"/>
    </location>
</feature>
<feature type="region of interest" description="Disordered" evidence="3">
    <location>
        <begin position="1684"/>
        <end position="1745"/>
    </location>
</feature>
<keyword evidence="2" id="KW-0677">Repeat</keyword>
<feature type="compositionally biased region" description="Low complexity" evidence="3">
    <location>
        <begin position="1373"/>
        <end position="1402"/>
    </location>
</feature>
<feature type="compositionally biased region" description="Low complexity" evidence="3">
    <location>
        <begin position="1456"/>
        <end position="1477"/>
    </location>
</feature>
<dbReference type="InterPro" id="IPR001611">
    <property type="entry name" value="Leu-rich_rpt"/>
</dbReference>
<dbReference type="InterPro" id="IPR025875">
    <property type="entry name" value="Leu-rich_rpt_4"/>
</dbReference>
<feature type="compositionally biased region" description="Low complexity" evidence="3">
    <location>
        <begin position="1718"/>
        <end position="1729"/>
    </location>
</feature>
<dbReference type="SUPFAM" id="SSF52058">
    <property type="entry name" value="L domain-like"/>
    <property type="match status" value="1"/>
</dbReference>
<feature type="compositionally biased region" description="Acidic residues" evidence="3">
    <location>
        <begin position="45"/>
        <end position="58"/>
    </location>
</feature>
<dbReference type="GO" id="GO:0031028">
    <property type="term" value="P:septation initiation signaling"/>
    <property type="evidence" value="ECO:0007669"/>
    <property type="project" value="TreeGrafter"/>
</dbReference>
<feature type="region of interest" description="Disordered" evidence="3">
    <location>
        <begin position="594"/>
        <end position="617"/>
    </location>
</feature>
<gene>
    <name evidence="4" type="ORF">KVV02_005467</name>
</gene>
<feature type="region of interest" description="Disordered" evidence="3">
    <location>
        <begin position="197"/>
        <end position="234"/>
    </location>
</feature>
<feature type="compositionally biased region" description="Polar residues" evidence="3">
    <location>
        <begin position="1583"/>
        <end position="1593"/>
    </location>
</feature>
<evidence type="ECO:0000313" key="5">
    <source>
        <dbReference type="Proteomes" id="UP000717515"/>
    </source>
</evidence>
<feature type="compositionally biased region" description="Low complexity" evidence="3">
    <location>
        <begin position="369"/>
        <end position="378"/>
    </location>
</feature>
<feature type="compositionally biased region" description="Polar residues" evidence="3">
    <location>
        <begin position="1649"/>
        <end position="1662"/>
    </location>
</feature>
<feature type="compositionally biased region" description="Basic and acidic residues" evidence="3">
    <location>
        <begin position="290"/>
        <end position="305"/>
    </location>
</feature>
<dbReference type="PANTHER" id="PTHR47566:SF1">
    <property type="entry name" value="PROTEIN NUD1"/>
    <property type="match status" value="1"/>
</dbReference>
<evidence type="ECO:0000256" key="1">
    <source>
        <dbReference type="ARBA" id="ARBA00022614"/>
    </source>
</evidence>
<feature type="compositionally biased region" description="Basic and acidic residues" evidence="3">
    <location>
        <begin position="1526"/>
        <end position="1540"/>
    </location>
</feature>
<reference evidence="4" key="1">
    <citation type="submission" date="2021-07" db="EMBL/GenBank/DDBJ databases">
        <title>Draft genome of Mortierella alpina, strain LL118, isolated from an aspen leaf litter sample.</title>
        <authorList>
            <person name="Yang S."/>
            <person name="Vinatzer B.A."/>
        </authorList>
    </citation>
    <scope>NUCLEOTIDE SEQUENCE</scope>
    <source>
        <strain evidence="4">LL118</strain>
    </source>
</reference>
<dbReference type="SMART" id="SM00364">
    <property type="entry name" value="LRR_BAC"/>
    <property type="match status" value="5"/>
</dbReference>
<evidence type="ECO:0000256" key="3">
    <source>
        <dbReference type="SAM" id="MobiDB-lite"/>
    </source>
</evidence>
<feature type="region of interest" description="Disordered" evidence="3">
    <location>
        <begin position="729"/>
        <end position="757"/>
    </location>
</feature>
<feature type="region of interest" description="Disordered" evidence="3">
    <location>
        <begin position="26"/>
        <end position="184"/>
    </location>
</feature>
<name>A0A9P8ABT9_MORAP</name>
<protein>
    <recommendedName>
        <fullName evidence="6">Septation initiation network scaffold protein cdc11</fullName>
    </recommendedName>
</protein>
<dbReference type="InterPro" id="IPR052574">
    <property type="entry name" value="CDIRP"/>
</dbReference>
<dbReference type="GO" id="GO:1902412">
    <property type="term" value="P:regulation of mitotic cytokinesis"/>
    <property type="evidence" value="ECO:0007669"/>
    <property type="project" value="TreeGrafter"/>
</dbReference>
<feature type="compositionally biased region" description="Low complexity" evidence="3">
    <location>
        <begin position="62"/>
        <end position="87"/>
    </location>
</feature>
<feature type="region of interest" description="Disordered" evidence="3">
    <location>
        <begin position="1370"/>
        <end position="1419"/>
    </location>
</feature>
<keyword evidence="1" id="KW-0433">Leucine-rich repeat</keyword>
<feature type="compositionally biased region" description="Basic and acidic residues" evidence="3">
    <location>
        <begin position="1736"/>
        <end position="1745"/>
    </location>
</feature>
<dbReference type="GO" id="GO:0061499">
    <property type="term" value="C:outer plaque of mitotic spindle pole body"/>
    <property type="evidence" value="ECO:0007669"/>
    <property type="project" value="TreeGrafter"/>
</dbReference>
<feature type="region of interest" description="Disordered" evidence="3">
    <location>
        <begin position="1579"/>
        <end position="1609"/>
    </location>
</feature>
<evidence type="ECO:0000256" key="2">
    <source>
        <dbReference type="ARBA" id="ARBA00022737"/>
    </source>
</evidence>
<feature type="compositionally biased region" description="Polar residues" evidence="3">
    <location>
        <begin position="1312"/>
        <end position="1324"/>
    </location>
</feature>
<feature type="region of interest" description="Disordered" evidence="3">
    <location>
        <begin position="1281"/>
        <end position="1338"/>
    </location>
</feature>
<dbReference type="InterPro" id="IPR003591">
    <property type="entry name" value="Leu-rich_rpt_typical-subtyp"/>
</dbReference>
<feature type="region of interest" description="Disordered" evidence="3">
    <location>
        <begin position="1641"/>
        <end position="1671"/>
    </location>
</feature>
<feature type="region of interest" description="Disordered" evidence="3">
    <location>
        <begin position="285"/>
        <end position="309"/>
    </location>
</feature>
<feature type="region of interest" description="Disordered" evidence="3">
    <location>
        <begin position="327"/>
        <end position="406"/>
    </location>
</feature>
<evidence type="ECO:0000313" key="4">
    <source>
        <dbReference type="EMBL" id="KAG9326805.1"/>
    </source>
</evidence>
<proteinExistence type="predicted"/>
<feature type="compositionally biased region" description="Low complexity" evidence="3">
    <location>
        <begin position="1495"/>
        <end position="1511"/>
    </location>
</feature>
<dbReference type="InterPro" id="IPR032675">
    <property type="entry name" value="LRR_dom_sf"/>
</dbReference>
<feature type="compositionally biased region" description="Polar residues" evidence="3">
    <location>
        <begin position="1513"/>
        <end position="1525"/>
    </location>
</feature>
<organism evidence="4 5">
    <name type="scientific">Mortierella alpina</name>
    <name type="common">Oleaginous fungus</name>
    <name type="synonym">Mortierella renispora</name>
    <dbReference type="NCBI Taxonomy" id="64518"/>
    <lineage>
        <taxon>Eukaryota</taxon>
        <taxon>Fungi</taxon>
        <taxon>Fungi incertae sedis</taxon>
        <taxon>Mucoromycota</taxon>
        <taxon>Mortierellomycotina</taxon>
        <taxon>Mortierellomycetes</taxon>
        <taxon>Mortierellales</taxon>
        <taxon>Mortierellaceae</taxon>
        <taxon>Mortierella</taxon>
    </lineage>
</organism>
<feature type="compositionally biased region" description="Low complexity" evidence="3">
    <location>
        <begin position="95"/>
        <end position="107"/>
    </location>
</feature>
<sequence>MKDPWINVGKDIEVGRLSAHCERRHSHLSDRHMSMGPMKLLSDETPPDDIWSMDDIEDDHAATTTTPTPHFNEQNDSSITKNNNDNNIHTRNDNDTNNNNDGSSSNNRPARGYVNMGKNQISRASPSGLWAAMSKPRSKSSRYTRDGQVDFVSGEERSSSRITHIQEDLPASQPRGDNQKFPWRDSKLDDLFTNALDSPAQDVEQSKGQGPSSLTERKAGSSDRHDDYDSEADTASSLSFGDIMDAIYKGHEPIDHATGVVLPISASRQSKHEMARQRLAELTPYDDDLHDSPQENHGPEDDSATHHSLQGDQDLLRRQRQAVIEAAARIDPNDDRSLRSPEDSSQGNQLKIRVPTLAPSRLQPDIPTSARSSRYSYGSRHRSQGSKDTEMGDRGSTTSRDSVYRDSLSGSTLGSAGFQAQFEGINKHELANVFVALKEGAVAELTATSNTHLKQKTARILPRNVNSSHPPADKIEGDFSELPTPAAVDVILTEDTDVTPKPSGRTVKSGALKSAALQRARINPENDAARAKQYAALANKGLSKQSSSFVEELASATDTALKSTTDISFKSTSSPAPSSNQKEELAVMDQRLAGGSTKPEVSGSRTKLQEPAQPREVTFDAVRGTSRFDSDDIGELGADMDDLGSFAGSPGMENAFKSLEILDMSFDVEVRGHDHRTLSKTSETARHRHADDDGANKYLSLVALPSNPKRRGEYSLNWEDQIETTSNADSLHFGDDISRSRSSSKSSHHHASSDLAPEESSFSYAKGHLMRYLTGLHPFDGWDHIKTLDLTKKEVESTISLDELARNIEVLVLNENQISYLTGVPKSVKTLQARSNKLSDLTNFSHLVNLQYLDISHNGIEDLTGLSSLVHLRELIAQSNSIKSVSALQQMDGLIRLDVSHNCLTGLDFRRSQLQRLEFLDASYNRIEQLENLESLEGLIHANLAHNRIEDISLVQPLRRLRILRLSENRLMTFNAVHFPRLRTLYLDDNRLQALENCQTLTRLENFSARDQEGEGIAINMAEFVNSRKLYLSGNPIHALNFDTGFYRLEYLEICAGCLTELPLDFAALFPNLRGLNLSYNGLDSLAALDGLHRLRRLIFVGNNLKRFNDVFSLLKRMRSLVTLDLRHNPLTSNMYPAMSIRQGSKYQDTYRTNQNSETELDWRRRDVGFRRSLPDTMYVKRSVYRAAILKSCKRLEWFDGGAIQSRERERVPMVLGDLVDNYGRNYLMDNRRQDEDEEEDEFEYGYEDQGGYYYHTHGLAQGEEEEEGADWVFDRHQLEQSEDAEGRDDDFEQDDRDPEDITDHSKRVDSSVGSGSLNGQHYTPKSPLSRFSSMAPRRMRSLSSSGYAMAPPPLRGIYHQAVASPSKTNLTASGASKRLSSSSSLSQSLQIKSGRSSSSQQPRRHQEELVAGPVHDVDHEEAVMPYEGSSDKRSAVRSWRDEVNEVSQLKKLQQSPRVAGASAASRSRPPSAAAIARETRTQSRQMPLRKEKSTATGSANSTSSGSSRGSLRNETSTVAVANNSGEKRRSTAAPLERRTSVGRNKFSIPPPPMAFATASNAQPLTHVRGRSDGTASALLQRPRSQQLHSTTPGFEGGASPMHHSLHQSTTLQRHMSMSPSMGLTASGTLLRPSHLRRRSFGLYPVGHSPSQHHPQAGQSPAASPGYFGMNHHQSYLHQTMQSPVGFGKSVTPSAGLGGGGRSLPNTPSKGGRASRVSIGQGSQHQQQHYPQTLARDMERSVTED</sequence>
<dbReference type="PANTHER" id="PTHR47566">
    <property type="match status" value="1"/>
</dbReference>
<dbReference type="Gene3D" id="3.80.10.10">
    <property type="entry name" value="Ribonuclease Inhibitor"/>
    <property type="match status" value="3"/>
</dbReference>